<reference evidence="1 2" key="1">
    <citation type="submission" date="2019-06" db="EMBL/GenBank/DDBJ databases">
        <title>Quisquiliibacterium sp. nov., isolated from a maize field.</title>
        <authorList>
            <person name="Lin S.-Y."/>
            <person name="Tsai C.-F."/>
            <person name="Young C.-C."/>
        </authorList>
    </citation>
    <scope>NUCLEOTIDE SEQUENCE [LARGE SCALE GENOMIC DNA]</scope>
    <source>
        <strain evidence="1 2">CC-CFT501</strain>
    </source>
</reference>
<keyword evidence="2" id="KW-1185">Reference proteome</keyword>
<dbReference type="SUPFAM" id="SSF64182">
    <property type="entry name" value="DHH phosphoesterases"/>
    <property type="match status" value="1"/>
</dbReference>
<dbReference type="AlphaFoldDB" id="A0A5C8NSW4"/>
<name>A0A5C8NSW4_9BURK</name>
<proteinExistence type="predicted"/>
<dbReference type="InterPro" id="IPR038763">
    <property type="entry name" value="DHH_sf"/>
</dbReference>
<dbReference type="OrthoDB" id="5429547at2"/>
<evidence type="ECO:0008006" key="3">
    <source>
        <dbReference type="Google" id="ProtNLM"/>
    </source>
</evidence>
<dbReference type="EMBL" id="VDUY01000006">
    <property type="protein sequence ID" value="TXL64298.1"/>
    <property type="molecule type" value="Genomic_DNA"/>
</dbReference>
<dbReference type="Proteomes" id="UP000321548">
    <property type="component" value="Unassembled WGS sequence"/>
</dbReference>
<sequence length="325" mass="35208">MSGRRFDVCNGDADGLCAVVQWRLHDPASATLVTGLKREIALLERVPAGDGDEVLVCDLSMARNRAALDEILARGARVRYFDHHAVDEIPRHPGLEARIDLSSGTCTSLLVDRFLTGERGDARFRAWAAVGAWGDNMDPAAERLADAIGLPREARERLRALGIAINYNAYGDDETDLLIPPAELFRLMLRHADPLAFADHEPIAGRIAGQRERDLARATSLPFLWDGPTGRVLVLPDEAWARRVSGTLANALAREAPARAHAVLTRRSDGTLWASVRAPLAAPDGADALCRRFGGAGRAAAGGIERMAPEDLGRFVEAFAAMRWG</sequence>
<dbReference type="RefSeq" id="WP_147705358.1">
    <property type="nucleotide sequence ID" value="NZ_VDUY01000006.1"/>
</dbReference>
<organism evidence="1 2">
    <name type="scientific">Zeimonas arvi</name>
    <dbReference type="NCBI Taxonomy" id="2498847"/>
    <lineage>
        <taxon>Bacteria</taxon>
        <taxon>Pseudomonadati</taxon>
        <taxon>Pseudomonadota</taxon>
        <taxon>Betaproteobacteria</taxon>
        <taxon>Burkholderiales</taxon>
        <taxon>Burkholderiaceae</taxon>
        <taxon>Zeimonas</taxon>
    </lineage>
</organism>
<protein>
    <recommendedName>
        <fullName evidence="3">Acetyltransferase</fullName>
    </recommendedName>
</protein>
<gene>
    <name evidence="1" type="ORF">FHP08_15320</name>
</gene>
<evidence type="ECO:0000313" key="1">
    <source>
        <dbReference type="EMBL" id="TXL64298.1"/>
    </source>
</evidence>
<comment type="caution">
    <text evidence="1">The sequence shown here is derived from an EMBL/GenBank/DDBJ whole genome shotgun (WGS) entry which is preliminary data.</text>
</comment>
<evidence type="ECO:0000313" key="2">
    <source>
        <dbReference type="Proteomes" id="UP000321548"/>
    </source>
</evidence>
<accession>A0A5C8NSW4</accession>